<proteinExistence type="predicted"/>
<dbReference type="EMBL" id="SZYE01000006">
    <property type="protein sequence ID" value="TKR27123.1"/>
    <property type="molecule type" value="Genomic_DNA"/>
</dbReference>
<name>A0A7Z8K1P9_9CELL</name>
<accession>A0A7Z8K1P9</accession>
<reference evidence="1 2" key="1">
    <citation type="submission" date="2019-05" db="EMBL/GenBank/DDBJ databases">
        <title>Genome sequence of Cellulomonas hominis strain CS1.</title>
        <authorList>
            <person name="Belmont J."/>
            <person name="Maclea K.S."/>
        </authorList>
    </citation>
    <scope>NUCLEOTIDE SEQUENCE [LARGE SCALE GENOMIC DNA]</scope>
    <source>
        <strain evidence="1 2">CS1</strain>
    </source>
</reference>
<sequence>MDTITISPDRIDRMDSATRAVLALITTGISGGALRETDREPLDVHAALHAVDALAAAGVPPIAVDDDGVPLCLRGSRAHATFE</sequence>
<organism evidence="1 2">
    <name type="scientific">Cellulomonas hominis</name>
    <dbReference type="NCBI Taxonomy" id="156981"/>
    <lineage>
        <taxon>Bacteria</taxon>
        <taxon>Bacillati</taxon>
        <taxon>Actinomycetota</taxon>
        <taxon>Actinomycetes</taxon>
        <taxon>Micrococcales</taxon>
        <taxon>Cellulomonadaceae</taxon>
        <taxon>Cellulomonas</taxon>
    </lineage>
</organism>
<evidence type="ECO:0000313" key="2">
    <source>
        <dbReference type="Proteomes" id="UP000308121"/>
    </source>
</evidence>
<dbReference type="RefSeq" id="WP_154728010.1">
    <property type="nucleotide sequence ID" value="NZ_SZYE01000006.1"/>
</dbReference>
<gene>
    <name evidence="1" type="ORF">FA014_01840</name>
</gene>
<dbReference type="AlphaFoldDB" id="A0A7Z8K1P9"/>
<comment type="caution">
    <text evidence="1">The sequence shown here is derived from an EMBL/GenBank/DDBJ whole genome shotgun (WGS) entry which is preliminary data.</text>
</comment>
<evidence type="ECO:0000313" key="1">
    <source>
        <dbReference type="EMBL" id="TKR27123.1"/>
    </source>
</evidence>
<dbReference type="Proteomes" id="UP000308121">
    <property type="component" value="Unassembled WGS sequence"/>
</dbReference>
<protein>
    <submittedName>
        <fullName evidence="1">Uncharacterized protein</fullName>
    </submittedName>
</protein>